<dbReference type="Proteomes" id="UP000598032">
    <property type="component" value="Unassembled WGS sequence"/>
</dbReference>
<organism evidence="2 3">
    <name type="scientific">Paraburkholderia metrosideri</name>
    <dbReference type="NCBI Taxonomy" id="580937"/>
    <lineage>
        <taxon>Bacteria</taxon>
        <taxon>Pseudomonadati</taxon>
        <taxon>Pseudomonadota</taxon>
        <taxon>Betaproteobacteria</taxon>
        <taxon>Burkholderiales</taxon>
        <taxon>Burkholderiaceae</taxon>
        <taxon>Paraburkholderia</taxon>
    </lineage>
</organism>
<dbReference type="EMBL" id="CAJHCP010000004">
    <property type="protein sequence ID" value="CAD6528524.1"/>
    <property type="molecule type" value="Genomic_DNA"/>
</dbReference>
<sequence>MVVLGIAVGAGLYLRSQHAKPTGDQPQEASTPAAAAAAPASDIASAATPADAQQPVAASQPDAQPAMQPAASGPANVVDSSAPATPATPASQADLPAAPHPVEPSTANNAPAPEPAPEAPPAAPQPEAATTPPVHPKPRKPAAPPADASEQNPTIRAAINGSLADGTRCFGNKKYDCAISNADAVLRLDPRNSQALSLRNRAKSAQDNALNSLSIQ</sequence>
<feature type="region of interest" description="Disordered" evidence="1">
    <location>
        <begin position="18"/>
        <end position="151"/>
    </location>
</feature>
<feature type="compositionally biased region" description="Low complexity" evidence="1">
    <location>
        <begin position="80"/>
        <end position="91"/>
    </location>
</feature>
<feature type="region of interest" description="Disordered" evidence="1">
    <location>
        <begin position="189"/>
        <end position="216"/>
    </location>
</feature>
<protein>
    <recommendedName>
        <fullName evidence="4">Tetratricopeptide repeat protein</fullName>
    </recommendedName>
</protein>
<proteinExistence type="predicted"/>
<comment type="caution">
    <text evidence="2">The sequence shown here is derived from an EMBL/GenBank/DDBJ whole genome shotgun (WGS) entry which is preliminary data.</text>
</comment>
<reference evidence="2 3" key="1">
    <citation type="submission" date="2020-10" db="EMBL/GenBank/DDBJ databases">
        <authorList>
            <person name="Peeters C."/>
        </authorList>
    </citation>
    <scope>NUCLEOTIDE SEQUENCE [LARGE SCALE GENOMIC DNA]</scope>
    <source>
        <strain evidence="2 3">LMG 28140</strain>
    </source>
</reference>
<evidence type="ECO:0008006" key="4">
    <source>
        <dbReference type="Google" id="ProtNLM"/>
    </source>
</evidence>
<gene>
    <name evidence="2" type="ORF">LMG28140_02140</name>
</gene>
<feature type="compositionally biased region" description="Pro residues" evidence="1">
    <location>
        <begin position="112"/>
        <end position="124"/>
    </location>
</feature>
<name>A0ABN7HRE2_9BURK</name>
<feature type="compositionally biased region" description="Polar residues" evidence="1">
    <location>
        <begin position="191"/>
        <end position="216"/>
    </location>
</feature>
<feature type="compositionally biased region" description="Low complexity" evidence="1">
    <location>
        <begin position="29"/>
        <end position="71"/>
    </location>
</feature>
<keyword evidence="3" id="KW-1185">Reference proteome</keyword>
<accession>A0ABN7HRE2</accession>
<evidence type="ECO:0000313" key="3">
    <source>
        <dbReference type="Proteomes" id="UP000598032"/>
    </source>
</evidence>
<evidence type="ECO:0000313" key="2">
    <source>
        <dbReference type="EMBL" id="CAD6528524.1"/>
    </source>
</evidence>
<evidence type="ECO:0000256" key="1">
    <source>
        <dbReference type="SAM" id="MobiDB-lite"/>
    </source>
</evidence>